<evidence type="ECO:0000256" key="2">
    <source>
        <dbReference type="ARBA" id="ARBA00022980"/>
    </source>
</evidence>
<evidence type="ECO:0000256" key="1">
    <source>
        <dbReference type="ARBA" id="ARBA00007116"/>
    </source>
</evidence>
<dbReference type="GO" id="GO:0006412">
    <property type="term" value="P:translation"/>
    <property type="evidence" value="ECO:0007669"/>
    <property type="project" value="InterPro"/>
</dbReference>
<dbReference type="EMBL" id="CP136897">
    <property type="protein sequence ID" value="WOL17538.1"/>
    <property type="molecule type" value="Genomic_DNA"/>
</dbReference>
<dbReference type="AlphaFoldDB" id="A0AAQ3KYT5"/>
<dbReference type="Gene3D" id="3.30.420.100">
    <property type="match status" value="1"/>
</dbReference>
<dbReference type="Gene3D" id="1.20.1440.90">
    <property type="entry name" value="Phosphoenolpyruvate/pyruvate domain"/>
    <property type="match status" value="1"/>
</dbReference>
<organism evidence="4 5">
    <name type="scientific">Canna indica</name>
    <name type="common">Indian-shot</name>
    <dbReference type="NCBI Taxonomy" id="4628"/>
    <lineage>
        <taxon>Eukaryota</taxon>
        <taxon>Viridiplantae</taxon>
        <taxon>Streptophyta</taxon>
        <taxon>Embryophyta</taxon>
        <taxon>Tracheophyta</taxon>
        <taxon>Spermatophyta</taxon>
        <taxon>Magnoliopsida</taxon>
        <taxon>Liliopsida</taxon>
        <taxon>Zingiberales</taxon>
        <taxon>Cannaceae</taxon>
        <taxon>Canna</taxon>
    </lineage>
</organism>
<dbReference type="PANTHER" id="PTHR23410:SF12">
    <property type="entry name" value="LARGE RIBOSOMAL SUBUNIT PROTEIN UL18"/>
    <property type="match status" value="1"/>
</dbReference>
<evidence type="ECO:0000256" key="3">
    <source>
        <dbReference type="ARBA" id="ARBA00023274"/>
    </source>
</evidence>
<keyword evidence="2" id="KW-0689">Ribosomal protein</keyword>
<keyword evidence="5" id="KW-1185">Reference proteome</keyword>
<name>A0AAQ3KYT5_9LILI</name>
<dbReference type="GO" id="GO:0022625">
    <property type="term" value="C:cytosolic large ribosomal subunit"/>
    <property type="evidence" value="ECO:0007669"/>
    <property type="project" value="TreeGrafter"/>
</dbReference>
<evidence type="ECO:0000313" key="4">
    <source>
        <dbReference type="EMBL" id="WOL17538.1"/>
    </source>
</evidence>
<dbReference type="GO" id="GO:0000027">
    <property type="term" value="P:ribosomal large subunit assembly"/>
    <property type="evidence" value="ECO:0007669"/>
    <property type="project" value="TreeGrafter"/>
</dbReference>
<dbReference type="InterPro" id="IPR005485">
    <property type="entry name" value="Rbsml_uL18_euk_arch"/>
</dbReference>
<dbReference type="GO" id="GO:0003735">
    <property type="term" value="F:structural constituent of ribosome"/>
    <property type="evidence" value="ECO:0007669"/>
    <property type="project" value="InterPro"/>
</dbReference>
<keyword evidence="3" id="KW-0687">Ribonucleoprotein</keyword>
<protein>
    <submittedName>
        <fullName evidence="4">Phosphoenolpyruvate carboxylase 4</fullName>
    </submittedName>
</protein>
<reference evidence="4 5" key="1">
    <citation type="submission" date="2023-10" db="EMBL/GenBank/DDBJ databases">
        <title>Chromosome-scale genome assembly provides insights into flower coloration mechanisms of Canna indica.</title>
        <authorList>
            <person name="Li C."/>
        </authorList>
    </citation>
    <scope>NUCLEOTIDE SEQUENCE [LARGE SCALE GENOMIC DNA]</scope>
    <source>
        <tissue evidence="4">Flower</tissue>
    </source>
</reference>
<gene>
    <name evidence="4" type="ORF">Cni_G26331</name>
</gene>
<comment type="similarity">
    <text evidence="1">Belongs to the universal ribosomal protein uL18 family.</text>
</comment>
<sequence length="129" mass="14852">MAIDLYIREIDNLIFELSMNRCCDTLGKLAHEILLKESENEKSHSESWNSSTNCSHTKHHNEHIYALPAQLPAGAYLPACTDVGLDIPHIDKRSDKRFVDFKKDEKQLVAEVHRKYVFGGHIASYMRVR</sequence>
<dbReference type="GO" id="GO:0008097">
    <property type="term" value="F:5S rRNA binding"/>
    <property type="evidence" value="ECO:0007669"/>
    <property type="project" value="InterPro"/>
</dbReference>
<dbReference type="PANTHER" id="PTHR23410">
    <property type="entry name" value="RIBOSOMAL PROTEIN L5-RELATED"/>
    <property type="match status" value="1"/>
</dbReference>
<dbReference type="Proteomes" id="UP001327560">
    <property type="component" value="Chromosome 8"/>
</dbReference>
<accession>A0AAQ3KYT5</accession>
<evidence type="ECO:0000313" key="5">
    <source>
        <dbReference type="Proteomes" id="UP001327560"/>
    </source>
</evidence>
<proteinExistence type="inferred from homology"/>